<evidence type="ECO:0000313" key="1">
    <source>
        <dbReference type="Proteomes" id="UP000036681"/>
    </source>
</evidence>
<organism evidence="1 2">
    <name type="scientific">Ascaris lumbricoides</name>
    <name type="common">Giant roundworm</name>
    <dbReference type="NCBI Taxonomy" id="6252"/>
    <lineage>
        <taxon>Eukaryota</taxon>
        <taxon>Metazoa</taxon>
        <taxon>Ecdysozoa</taxon>
        <taxon>Nematoda</taxon>
        <taxon>Chromadorea</taxon>
        <taxon>Rhabditida</taxon>
        <taxon>Spirurina</taxon>
        <taxon>Ascaridomorpha</taxon>
        <taxon>Ascaridoidea</taxon>
        <taxon>Ascarididae</taxon>
        <taxon>Ascaris</taxon>
    </lineage>
</organism>
<name>A0A0M3HJH4_ASCLU</name>
<sequence length="45" mass="5041">MTKACVQYLLSEMARAECIKTADNEVVLENYDQSGLSQPLFPFVS</sequence>
<dbReference type="AlphaFoldDB" id="A0A0M3HJH4"/>
<keyword evidence="1" id="KW-1185">Reference proteome</keyword>
<evidence type="ECO:0000313" key="2">
    <source>
        <dbReference type="WBParaSite" id="ALUE_0000166901-mRNA-1"/>
    </source>
</evidence>
<accession>A0A0M3HJH4</accession>
<dbReference type="WBParaSite" id="ALUE_0000166901-mRNA-1">
    <property type="protein sequence ID" value="ALUE_0000166901-mRNA-1"/>
    <property type="gene ID" value="ALUE_0000166901"/>
</dbReference>
<proteinExistence type="predicted"/>
<dbReference type="Proteomes" id="UP000036681">
    <property type="component" value="Unplaced"/>
</dbReference>
<protein>
    <submittedName>
        <fullName evidence="2">Transposase</fullName>
    </submittedName>
</protein>
<reference evidence="2" key="1">
    <citation type="submission" date="2017-02" db="UniProtKB">
        <authorList>
            <consortium name="WormBaseParasite"/>
        </authorList>
    </citation>
    <scope>IDENTIFICATION</scope>
</reference>